<protein>
    <submittedName>
        <fullName evidence="15">Sodium:solute symporter family protein</fullName>
    </submittedName>
</protein>
<keyword evidence="8" id="KW-0915">Sodium</keyword>
<keyword evidence="3" id="KW-0813">Transport</keyword>
<reference evidence="15 16" key="1">
    <citation type="submission" date="2020-05" db="EMBL/GenBank/DDBJ databases">
        <title>Genome Sequencing of Type Strains.</title>
        <authorList>
            <person name="Lemaire J.F."/>
            <person name="Inderbitzin P."/>
            <person name="Gregorio O.A."/>
            <person name="Collins S.B."/>
            <person name="Wespe N."/>
            <person name="Knight-Connoni V."/>
        </authorList>
    </citation>
    <scope>NUCLEOTIDE SEQUENCE [LARGE SCALE GENOMIC DNA]</scope>
    <source>
        <strain evidence="15 16">ATCC 25174</strain>
    </source>
</reference>
<evidence type="ECO:0000256" key="13">
    <source>
        <dbReference type="RuleBase" id="RU362091"/>
    </source>
</evidence>
<evidence type="ECO:0000256" key="8">
    <source>
        <dbReference type="ARBA" id="ARBA00023053"/>
    </source>
</evidence>
<dbReference type="InterPro" id="IPR018212">
    <property type="entry name" value="Na/solute_symporter_CS"/>
</dbReference>
<evidence type="ECO:0000256" key="9">
    <source>
        <dbReference type="ARBA" id="ARBA00023065"/>
    </source>
</evidence>
<comment type="subcellular location">
    <subcellularLocation>
        <location evidence="1">Cell membrane</location>
        <topology evidence="1">Multi-pass membrane protein</topology>
    </subcellularLocation>
</comment>
<dbReference type="PANTHER" id="PTHR48086:SF3">
    <property type="entry name" value="SODIUM_PROLINE SYMPORTER"/>
    <property type="match status" value="1"/>
</dbReference>
<feature type="transmembrane region" description="Helical" evidence="14">
    <location>
        <begin position="223"/>
        <end position="242"/>
    </location>
</feature>
<dbReference type="InterPro" id="IPR050277">
    <property type="entry name" value="Sodium:Solute_Symporter"/>
</dbReference>
<keyword evidence="5 14" id="KW-0812">Transmembrane</keyword>
<dbReference type="RefSeq" id="WP_175347281.1">
    <property type="nucleotide sequence ID" value="NZ_JABMCI010000060.1"/>
</dbReference>
<accession>A0A7Y6A1D5</accession>
<dbReference type="InterPro" id="IPR038377">
    <property type="entry name" value="Na/Glc_symporter_sf"/>
</dbReference>
<keyword evidence="4" id="KW-1003">Cell membrane</keyword>
<proteinExistence type="inferred from homology"/>
<dbReference type="GO" id="GO:0005886">
    <property type="term" value="C:plasma membrane"/>
    <property type="evidence" value="ECO:0007669"/>
    <property type="project" value="UniProtKB-SubCell"/>
</dbReference>
<keyword evidence="7 14" id="KW-1133">Transmembrane helix</keyword>
<evidence type="ECO:0000256" key="1">
    <source>
        <dbReference type="ARBA" id="ARBA00004651"/>
    </source>
</evidence>
<dbReference type="EMBL" id="JABMCI010000060">
    <property type="protein sequence ID" value="NUU17328.1"/>
    <property type="molecule type" value="Genomic_DNA"/>
</dbReference>
<comment type="catalytic activity">
    <reaction evidence="12">
        <text>L-proline(in) + Na(+)(in) = L-proline(out) + Na(+)(out)</text>
        <dbReference type="Rhea" id="RHEA:28967"/>
        <dbReference type="ChEBI" id="CHEBI:29101"/>
        <dbReference type="ChEBI" id="CHEBI:60039"/>
    </reaction>
</comment>
<feature type="transmembrane region" description="Helical" evidence="14">
    <location>
        <begin position="354"/>
        <end position="374"/>
    </location>
</feature>
<comment type="similarity">
    <text evidence="2 13">Belongs to the sodium:solute symporter (SSF) (TC 2.A.21) family.</text>
</comment>
<feature type="transmembrane region" description="Helical" evidence="14">
    <location>
        <begin position="116"/>
        <end position="141"/>
    </location>
</feature>
<keyword evidence="9" id="KW-0406">Ion transport</keyword>
<evidence type="ECO:0000256" key="11">
    <source>
        <dbReference type="ARBA" id="ARBA00023201"/>
    </source>
</evidence>
<evidence type="ECO:0000256" key="14">
    <source>
        <dbReference type="SAM" id="Phobius"/>
    </source>
</evidence>
<dbReference type="AlphaFoldDB" id="A0A7Y6A1D5"/>
<dbReference type="GO" id="GO:0006814">
    <property type="term" value="P:sodium ion transport"/>
    <property type="evidence" value="ECO:0007669"/>
    <property type="project" value="UniProtKB-KW"/>
</dbReference>
<comment type="caution">
    <text evidence="15">The sequence shown here is derived from an EMBL/GenBank/DDBJ whole genome shotgun (WGS) entry which is preliminary data.</text>
</comment>
<feature type="transmembrane region" description="Helical" evidence="14">
    <location>
        <begin position="411"/>
        <end position="434"/>
    </location>
</feature>
<organism evidence="15 16">
    <name type="scientific">Cellulomonas humilata</name>
    <dbReference type="NCBI Taxonomy" id="144055"/>
    <lineage>
        <taxon>Bacteria</taxon>
        <taxon>Bacillati</taxon>
        <taxon>Actinomycetota</taxon>
        <taxon>Actinomycetes</taxon>
        <taxon>Micrococcales</taxon>
        <taxon>Cellulomonadaceae</taxon>
        <taxon>Cellulomonas</taxon>
    </lineage>
</organism>
<evidence type="ECO:0000256" key="3">
    <source>
        <dbReference type="ARBA" id="ARBA00022448"/>
    </source>
</evidence>
<evidence type="ECO:0000256" key="10">
    <source>
        <dbReference type="ARBA" id="ARBA00023136"/>
    </source>
</evidence>
<evidence type="ECO:0000256" key="5">
    <source>
        <dbReference type="ARBA" id="ARBA00022692"/>
    </source>
</evidence>
<feature type="transmembrane region" description="Helical" evidence="14">
    <location>
        <begin position="67"/>
        <end position="91"/>
    </location>
</feature>
<evidence type="ECO:0000313" key="15">
    <source>
        <dbReference type="EMBL" id="NUU17328.1"/>
    </source>
</evidence>
<name>A0A7Y6A1D5_9CELL</name>
<dbReference type="CDD" id="cd11474">
    <property type="entry name" value="SLC5sbd_CHT"/>
    <property type="match status" value="1"/>
</dbReference>
<feature type="transmembrane region" description="Helical" evidence="14">
    <location>
        <begin position="380"/>
        <end position="404"/>
    </location>
</feature>
<keyword evidence="10 14" id="KW-0472">Membrane</keyword>
<evidence type="ECO:0000256" key="2">
    <source>
        <dbReference type="ARBA" id="ARBA00006434"/>
    </source>
</evidence>
<dbReference type="Gene3D" id="1.20.1730.10">
    <property type="entry name" value="Sodium/glucose cotransporter"/>
    <property type="match status" value="1"/>
</dbReference>
<feature type="transmembrane region" description="Helical" evidence="14">
    <location>
        <begin position="263"/>
        <end position="285"/>
    </location>
</feature>
<evidence type="ECO:0000256" key="7">
    <source>
        <dbReference type="ARBA" id="ARBA00022989"/>
    </source>
</evidence>
<evidence type="ECO:0000256" key="12">
    <source>
        <dbReference type="ARBA" id="ARBA00033708"/>
    </source>
</evidence>
<evidence type="ECO:0000313" key="16">
    <source>
        <dbReference type="Proteomes" id="UP000565724"/>
    </source>
</evidence>
<dbReference type="PROSITE" id="PS00456">
    <property type="entry name" value="NA_SOLUT_SYMP_1"/>
    <property type="match status" value="1"/>
</dbReference>
<keyword evidence="6" id="KW-0769">Symport</keyword>
<dbReference type="Pfam" id="PF00474">
    <property type="entry name" value="SSF"/>
    <property type="match status" value="1"/>
</dbReference>
<feature type="transmembrane region" description="Helical" evidence="14">
    <location>
        <begin position="454"/>
        <end position="475"/>
    </location>
</feature>
<dbReference type="GO" id="GO:0015293">
    <property type="term" value="F:symporter activity"/>
    <property type="evidence" value="ECO:0007669"/>
    <property type="project" value="UniProtKB-KW"/>
</dbReference>
<evidence type="ECO:0000256" key="4">
    <source>
        <dbReference type="ARBA" id="ARBA00022475"/>
    </source>
</evidence>
<feature type="transmembrane region" description="Helical" evidence="14">
    <location>
        <begin position="173"/>
        <end position="194"/>
    </location>
</feature>
<dbReference type="InterPro" id="IPR001734">
    <property type="entry name" value="Na/solute_symporter"/>
</dbReference>
<evidence type="ECO:0000256" key="6">
    <source>
        <dbReference type="ARBA" id="ARBA00022847"/>
    </source>
</evidence>
<feature type="transmembrane region" description="Helical" evidence="14">
    <location>
        <begin position="305"/>
        <end position="333"/>
    </location>
</feature>
<dbReference type="PROSITE" id="PS50283">
    <property type="entry name" value="NA_SOLUT_SYMP_3"/>
    <property type="match status" value="1"/>
</dbReference>
<dbReference type="Proteomes" id="UP000565724">
    <property type="component" value="Unassembled WGS sequence"/>
</dbReference>
<dbReference type="GO" id="GO:0046942">
    <property type="term" value="P:carboxylic acid transport"/>
    <property type="evidence" value="ECO:0007669"/>
    <property type="project" value="UniProtKB-ARBA"/>
</dbReference>
<keyword evidence="16" id="KW-1185">Reference proteome</keyword>
<keyword evidence="11" id="KW-0739">Sodium transport</keyword>
<feature type="transmembrane region" description="Helical" evidence="14">
    <location>
        <begin position="147"/>
        <end position="166"/>
    </location>
</feature>
<dbReference type="PANTHER" id="PTHR48086">
    <property type="entry name" value="SODIUM/PROLINE SYMPORTER-RELATED"/>
    <property type="match status" value="1"/>
</dbReference>
<gene>
    <name evidence="15" type="ORF">HP550_08710</name>
</gene>
<sequence>MIIAGVGLSVLAVVLVGIVVARKVDGDSANYLVAGRRLGVPLVAASLMAAAVDSNATVGNTDLSASFGFWAGASLALGLAICLLLTGLFLAKPMNRMKLFTLADFYRLRYGRGVEVASSVFMIFAFAILMAGNLVACGFLLERFLGLDYTVGVLIAVALVLVYTIGGGMFSDAYTAAIQIVITIAATAALVIWFGTTYGFEVADGMGPFDFEQLTQTSAGAPINWATLVALGIGDIVAIDFMQRIFAARNPEVAQKSCFTGAAGTAIIGVAFAMVALSASSVLGLTTDAGPILFQLLDDYAPSGLTVLVLSGIVAASFSTASGAILATSAVAVRNIVGVRRVVSVKEEGVRDPLLLWTRVAMVPIVVLGVSVALKVAQTGILLTLAFDLMLAGLLVPFILGLFWKRGGTRAAVAALVVGVGVRLVLFVLTPTVYGVPNDVWYIPNDLIDASFDGWPTFWGFGASLLAYLVAAAVWPRTVTEEAWAIADGMPDETIPAPRGAEPEPAV</sequence>